<name>A0A2H3KTV1_9CHLR</name>
<evidence type="ECO:0000256" key="1">
    <source>
        <dbReference type="SAM" id="Coils"/>
    </source>
</evidence>
<dbReference type="AlphaFoldDB" id="A0A2H3KTV1"/>
<dbReference type="Proteomes" id="UP000220922">
    <property type="component" value="Unassembled WGS sequence"/>
</dbReference>
<dbReference type="SUPFAM" id="SSF140453">
    <property type="entry name" value="EsxAB dimer-like"/>
    <property type="match status" value="1"/>
</dbReference>
<dbReference type="RefSeq" id="WP_097653157.1">
    <property type="nucleotide sequence ID" value="NZ_LYXE01000090.1"/>
</dbReference>
<feature type="coiled-coil region" evidence="1">
    <location>
        <begin position="65"/>
        <end position="92"/>
    </location>
</feature>
<dbReference type="Gene3D" id="1.10.287.1060">
    <property type="entry name" value="ESAT-6-like"/>
    <property type="match status" value="1"/>
</dbReference>
<reference evidence="2 3" key="1">
    <citation type="submission" date="2016-05" db="EMBL/GenBank/DDBJ databases">
        <authorList>
            <person name="Lavstsen T."/>
            <person name="Jespersen J.S."/>
        </authorList>
    </citation>
    <scope>NUCLEOTIDE SEQUENCE [LARGE SCALE GENOMIC DNA]</scope>
    <source>
        <strain evidence="2 3">B7-9</strain>
    </source>
</reference>
<sequence length="93" mass="10428">MSDRVLSTATAREAIVAFQGIVNGPLLDQINQLNSKGQLLSQPDNWDGRLATEFRAHWSDTHQKLIAIQHALEELRLQIHQINQNIMQAGGNM</sequence>
<gene>
    <name evidence="2" type="ORF">A9Q02_01995</name>
</gene>
<keyword evidence="1" id="KW-0175">Coiled coil</keyword>
<dbReference type="OrthoDB" id="3267746at2"/>
<comment type="caution">
    <text evidence="2">The sequence shown here is derived from an EMBL/GenBank/DDBJ whole genome shotgun (WGS) entry which is preliminary data.</text>
</comment>
<organism evidence="2 3">
    <name type="scientific">Candidatus Chloroploca asiatica</name>
    <dbReference type="NCBI Taxonomy" id="1506545"/>
    <lineage>
        <taxon>Bacteria</taxon>
        <taxon>Bacillati</taxon>
        <taxon>Chloroflexota</taxon>
        <taxon>Chloroflexia</taxon>
        <taxon>Chloroflexales</taxon>
        <taxon>Chloroflexineae</taxon>
        <taxon>Oscillochloridaceae</taxon>
        <taxon>Candidatus Chloroploca</taxon>
    </lineage>
</organism>
<dbReference type="EMBL" id="LYXE01000090">
    <property type="protein sequence ID" value="PDV98732.1"/>
    <property type="molecule type" value="Genomic_DNA"/>
</dbReference>
<evidence type="ECO:0000313" key="3">
    <source>
        <dbReference type="Proteomes" id="UP000220922"/>
    </source>
</evidence>
<keyword evidence="3" id="KW-1185">Reference proteome</keyword>
<evidence type="ECO:0000313" key="2">
    <source>
        <dbReference type="EMBL" id="PDV98732.1"/>
    </source>
</evidence>
<proteinExistence type="predicted"/>
<dbReference type="InterPro" id="IPR036689">
    <property type="entry name" value="ESAT-6-like_sf"/>
</dbReference>
<protein>
    <submittedName>
        <fullName evidence="2">Pyrophosphorylase</fullName>
    </submittedName>
</protein>
<accession>A0A2H3KTV1</accession>